<proteinExistence type="predicted"/>
<protein>
    <recommendedName>
        <fullName evidence="4">Proteinase inhibitor I42, chagasin</fullName>
    </recommendedName>
</protein>
<dbReference type="HOGENOM" id="CLU_2568148_0_0_10"/>
<evidence type="ECO:0000313" key="2">
    <source>
        <dbReference type="EMBL" id="AEL26502.1"/>
    </source>
</evidence>
<organism evidence="2 3">
    <name type="scientific">Cyclobacterium marinum (strain ATCC 25205 / DSM 745 / LMG 13164 / NCIMB 1802)</name>
    <name type="common">Flectobacillus marinus</name>
    <dbReference type="NCBI Taxonomy" id="880070"/>
    <lineage>
        <taxon>Bacteria</taxon>
        <taxon>Pseudomonadati</taxon>
        <taxon>Bacteroidota</taxon>
        <taxon>Cytophagia</taxon>
        <taxon>Cytophagales</taxon>
        <taxon>Cyclobacteriaceae</taxon>
        <taxon>Cyclobacterium</taxon>
    </lineage>
</organism>
<evidence type="ECO:0000313" key="3">
    <source>
        <dbReference type="Proteomes" id="UP000001635"/>
    </source>
</evidence>
<sequence length="81" mass="9272">MNRVPTFVLLLFLCAACSTNYPVLEPEAKVIKKMGNEVMFIFNEHQGKGAGYQWFRVDNPDEYTLGSTYYLSPKIGKETME</sequence>
<dbReference type="EMBL" id="CP002955">
    <property type="protein sequence ID" value="AEL26502.1"/>
    <property type="molecule type" value="Genomic_DNA"/>
</dbReference>
<feature type="signal peptide" evidence="1">
    <location>
        <begin position="1"/>
        <end position="20"/>
    </location>
</feature>
<dbReference type="KEGG" id="cmr:Cycma_2763"/>
<keyword evidence="3" id="KW-1185">Reference proteome</keyword>
<name>G0J000_CYCMS</name>
<dbReference type="AlphaFoldDB" id="G0J000"/>
<dbReference type="RefSeq" id="WP_014020793.1">
    <property type="nucleotide sequence ID" value="NC_015914.1"/>
</dbReference>
<reference evidence="3" key="1">
    <citation type="submission" date="2011-07" db="EMBL/GenBank/DDBJ databases">
        <title>The complete genome of Cyclobacterium marinum DSM 745.</title>
        <authorList>
            <person name="Lucas S."/>
            <person name="Han J."/>
            <person name="Lapidus A."/>
            <person name="Bruce D."/>
            <person name="Goodwin L."/>
            <person name="Pitluck S."/>
            <person name="Peters L."/>
            <person name="Kyrpides N."/>
            <person name="Mavromatis K."/>
            <person name="Ivanova N."/>
            <person name="Ovchinnikova G."/>
            <person name="Chertkov O."/>
            <person name="Detter J.C."/>
            <person name="Tapia R."/>
            <person name="Han C."/>
            <person name="Land M."/>
            <person name="Hauser L."/>
            <person name="Markowitz V."/>
            <person name="Cheng J.-F."/>
            <person name="Hugenholtz P."/>
            <person name="Woyke T."/>
            <person name="Wu D."/>
            <person name="Tindall B."/>
            <person name="Schuetze A."/>
            <person name="Brambilla E."/>
            <person name="Klenk H.-P."/>
            <person name="Eisen J.A."/>
        </authorList>
    </citation>
    <scope>NUCLEOTIDE SEQUENCE [LARGE SCALE GENOMIC DNA]</scope>
    <source>
        <strain evidence="3">ATCC 25205 / DSM 745 / LMG 13164 / NCIMB 1802</strain>
    </source>
</reference>
<feature type="chain" id="PRO_5003400936" description="Proteinase inhibitor I42, chagasin" evidence="1">
    <location>
        <begin position="21"/>
        <end position="81"/>
    </location>
</feature>
<gene>
    <name evidence="2" type="ordered locus">Cycma_2763</name>
</gene>
<evidence type="ECO:0008006" key="4">
    <source>
        <dbReference type="Google" id="ProtNLM"/>
    </source>
</evidence>
<accession>G0J000</accession>
<evidence type="ECO:0000256" key="1">
    <source>
        <dbReference type="SAM" id="SignalP"/>
    </source>
</evidence>
<keyword evidence="1" id="KW-0732">Signal</keyword>
<dbReference type="Proteomes" id="UP000001635">
    <property type="component" value="Chromosome"/>
</dbReference>